<accession>A0A4D8PP44</accession>
<dbReference type="AlphaFoldDB" id="A0A4D8PP44"/>
<protein>
    <submittedName>
        <fullName evidence="1">Uncharacterized protein</fullName>
    </submittedName>
</protein>
<sequence length="59" mass="6412">MGIAEMLYERGIGVVSSDVFMIGKTKPGNGVRIHKGSARSDTEWDIALPLIATLVRKPE</sequence>
<evidence type="ECO:0000313" key="2">
    <source>
        <dbReference type="Proteomes" id="UP000298595"/>
    </source>
</evidence>
<dbReference type="RefSeq" id="WP_137118553.1">
    <property type="nucleotide sequence ID" value="NZ_CP032325.1"/>
</dbReference>
<dbReference type="Proteomes" id="UP000298595">
    <property type="component" value="Plasmid p4"/>
</dbReference>
<dbReference type="KEGG" id="aare:D3093_31610"/>
<name>A0A4D8PP44_9PROT</name>
<proteinExistence type="predicted"/>
<keyword evidence="1" id="KW-0614">Plasmid</keyword>
<evidence type="ECO:0000313" key="1">
    <source>
        <dbReference type="EMBL" id="QCN99796.1"/>
    </source>
</evidence>
<organism evidence="1 2">
    <name type="scientific">Azospirillum argentinense</name>
    <dbReference type="NCBI Taxonomy" id="2970906"/>
    <lineage>
        <taxon>Bacteria</taxon>
        <taxon>Pseudomonadati</taxon>
        <taxon>Pseudomonadota</taxon>
        <taxon>Alphaproteobacteria</taxon>
        <taxon>Rhodospirillales</taxon>
        <taxon>Azospirillaceae</taxon>
        <taxon>Azospirillum</taxon>
    </lineage>
</organism>
<dbReference type="EMBL" id="CP032325">
    <property type="protein sequence ID" value="QCN99796.1"/>
    <property type="molecule type" value="Genomic_DNA"/>
</dbReference>
<geneLocation type="plasmid" evidence="1 2">
    <name>p4</name>
</geneLocation>
<gene>
    <name evidence="1" type="ORF">D3093_31610</name>
</gene>
<reference evidence="1 2" key="1">
    <citation type="submission" date="2018-09" db="EMBL/GenBank/DDBJ databases">
        <title>Whole genome based analysis of evolution and adaptive divergence in Indian and Brazilian strains of Azospirillum brasilense.</title>
        <authorList>
            <person name="Singh C."/>
            <person name="Tripathi A.K."/>
        </authorList>
    </citation>
    <scope>NUCLEOTIDE SEQUENCE [LARGE SCALE GENOMIC DNA]</scope>
    <source>
        <strain evidence="1 2">MTCC4035</strain>
        <plasmid evidence="1 2">p4</plasmid>
    </source>
</reference>